<keyword evidence="3" id="KW-1185">Reference proteome</keyword>
<sequence length="226" mass="24757">MKRIVLLIFIACLFVLSGCQQQPSEKVLRYQENSEIIGTEKDEIIGEISDTIYESIDRSNSGAEEVVLFPIDREGEDIILPEGRYMITGGQSGNVIVNDEHGVLLFHGILDQAYGVASVTVDVNGSHSVHVDGLEEASITPVTTQLSNQLSTGIWEVGKDIEEGDYSVMADSGYAFGDLQIFEEGESTKVYEIIDSSPDSKIKVHLQDGQKIKITGVSNLQFEPQS</sequence>
<name>A0ABW4VYS5_9BACI</name>
<reference evidence="3" key="1">
    <citation type="journal article" date="2019" name="Int. J. Syst. Evol. Microbiol.">
        <title>The Global Catalogue of Microorganisms (GCM) 10K type strain sequencing project: providing services to taxonomists for standard genome sequencing and annotation.</title>
        <authorList>
            <consortium name="The Broad Institute Genomics Platform"/>
            <consortium name="The Broad Institute Genome Sequencing Center for Infectious Disease"/>
            <person name="Wu L."/>
            <person name="Ma J."/>
        </authorList>
    </citation>
    <scope>NUCLEOTIDE SEQUENCE [LARGE SCALE GENOMIC DNA]</scope>
    <source>
        <strain evidence="3">R28</strain>
    </source>
</reference>
<gene>
    <name evidence="2" type="ORF">ACFSJF_04230</name>
</gene>
<keyword evidence="1" id="KW-0732">Signal</keyword>
<dbReference type="EMBL" id="JBHUHQ010000009">
    <property type="protein sequence ID" value="MFD2043483.1"/>
    <property type="molecule type" value="Genomic_DNA"/>
</dbReference>
<organism evidence="2 3">
    <name type="scientific">Ornithinibacillus salinisoli</name>
    <dbReference type="NCBI Taxonomy" id="1848459"/>
    <lineage>
        <taxon>Bacteria</taxon>
        <taxon>Bacillati</taxon>
        <taxon>Bacillota</taxon>
        <taxon>Bacilli</taxon>
        <taxon>Bacillales</taxon>
        <taxon>Bacillaceae</taxon>
        <taxon>Ornithinibacillus</taxon>
    </lineage>
</organism>
<accession>A0ABW4VYS5</accession>
<dbReference type="RefSeq" id="WP_377555209.1">
    <property type="nucleotide sequence ID" value="NZ_JBHUHQ010000009.1"/>
</dbReference>
<feature type="signal peptide" evidence="1">
    <location>
        <begin position="1"/>
        <end position="21"/>
    </location>
</feature>
<evidence type="ECO:0008006" key="4">
    <source>
        <dbReference type="Google" id="ProtNLM"/>
    </source>
</evidence>
<evidence type="ECO:0000313" key="2">
    <source>
        <dbReference type="EMBL" id="MFD2043483.1"/>
    </source>
</evidence>
<evidence type="ECO:0000313" key="3">
    <source>
        <dbReference type="Proteomes" id="UP001597383"/>
    </source>
</evidence>
<protein>
    <recommendedName>
        <fullName evidence="4">DUF4652 domain-containing protein</fullName>
    </recommendedName>
</protein>
<comment type="caution">
    <text evidence="2">The sequence shown here is derived from an EMBL/GenBank/DDBJ whole genome shotgun (WGS) entry which is preliminary data.</text>
</comment>
<dbReference type="Proteomes" id="UP001597383">
    <property type="component" value="Unassembled WGS sequence"/>
</dbReference>
<dbReference type="PROSITE" id="PS51257">
    <property type="entry name" value="PROKAR_LIPOPROTEIN"/>
    <property type="match status" value="1"/>
</dbReference>
<evidence type="ECO:0000256" key="1">
    <source>
        <dbReference type="SAM" id="SignalP"/>
    </source>
</evidence>
<feature type="chain" id="PRO_5047109026" description="DUF4652 domain-containing protein" evidence="1">
    <location>
        <begin position="22"/>
        <end position="226"/>
    </location>
</feature>
<proteinExistence type="predicted"/>